<dbReference type="PANTHER" id="PTHR43011:SF1">
    <property type="entry name" value="IRON-SULFUR CLUSTER ASSEMBLY 2 HOMOLOG, MITOCHONDRIAL"/>
    <property type="match status" value="1"/>
</dbReference>
<reference evidence="2 3" key="1">
    <citation type="journal article" date="2011" name="Proc. Natl. Acad. Sci. U.S.A.">
        <title>Evolutionary erosion of yeast sex chromosomes by mating-type switching accidents.</title>
        <authorList>
            <person name="Gordon J.L."/>
            <person name="Armisen D."/>
            <person name="Proux-Wera E."/>
            <person name="Oheigeartaigh S.S."/>
            <person name="Byrne K.P."/>
            <person name="Wolfe K.H."/>
        </authorList>
    </citation>
    <scope>NUCLEOTIDE SEQUENCE [LARGE SCALE GENOMIC DNA]</scope>
    <source>
        <strain evidence="3">ATCC 24235 / CBS 4417 / NBRC 1672 / NRRL Y-8282 / UCD 70-5</strain>
    </source>
</reference>
<dbReference type="GO" id="GO:0051537">
    <property type="term" value="F:2 iron, 2 sulfur cluster binding"/>
    <property type="evidence" value="ECO:0007669"/>
    <property type="project" value="TreeGrafter"/>
</dbReference>
<dbReference type="STRING" id="1071381.G8BNF7"/>
<proteinExistence type="inferred from homology"/>
<dbReference type="GO" id="GO:0005506">
    <property type="term" value="F:iron ion binding"/>
    <property type="evidence" value="ECO:0007669"/>
    <property type="project" value="EnsemblFungi"/>
</dbReference>
<dbReference type="KEGG" id="tpf:TPHA_0A03590"/>
<dbReference type="GO" id="GO:0044572">
    <property type="term" value="P:[4Fe-4S] cluster assembly"/>
    <property type="evidence" value="ECO:0007669"/>
    <property type="project" value="EnsemblFungi"/>
</dbReference>
<gene>
    <name evidence="2" type="primary">TPHA0A03590</name>
    <name evidence="2" type="ordered locus">TPHA_0A03590</name>
</gene>
<comment type="similarity">
    <text evidence="1">Belongs to the HesB/IscA family.</text>
</comment>
<dbReference type="GO" id="GO:0009102">
    <property type="term" value="P:biotin biosynthetic process"/>
    <property type="evidence" value="ECO:0007669"/>
    <property type="project" value="EnsemblFungi"/>
</dbReference>
<name>G8BNF7_TETPH</name>
<keyword evidence="3" id="KW-1185">Reference proteome</keyword>
<dbReference type="EMBL" id="HE612856">
    <property type="protein sequence ID" value="CCE61435.1"/>
    <property type="molecule type" value="Genomic_DNA"/>
</dbReference>
<dbReference type="GO" id="GO:0005758">
    <property type="term" value="C:mitochondrial intermembrane space"/>
    <property type="evidence" value="ECO:0007669"/>
    <property type="project" value="EnsemblFungi"/>
</dbReference>
<dbReference type="PANTHER" id="PTHR43011">
    <property type="entry name" value="IRON-SULFUR CLUSTER ASSEMBLY 2 HOMOLOG, MITOCHONDRIAL"/>
    <property type="match status" value="1"/>
</dbReference>
<dbReference type="GO" id="GO:0051539">
    <property type="term" value="F:4 iron, 4 sulfur cluster binding"/>
    <property type="evidence" value="ECO:0007669"/>
    <property type="project" value="TreeGrafter"/>
</dbReference>
<dbReference type="eggNOG" id="KOG1119">
    <property type="taxonomic scope" value="Eukaryota"/>
</dbReference>
<protein>
    <recommendedName>
        <fullName evidence="4">FeS cluster biogenesis domain-containing protein</fullName>
    </recommendedName>
</protein>
<dbReference type="AlphaFoldDB" id="G8BNF7"/>
<evidence type="ECO:0008006" key="4">
    <source>
        <dbReference type="Google" id="ProtNLM"/>
    </source>
</evidence>
<accession>G8BNF7</accession>
<evidence type="ECO:0000313" key="2">
    <source>
        <dbReference type="EMBL" id="CCE61435.1"/>
    </source>
</evidence>
<dbReference type="GO" id="GO:0005759">
    <property type="term" value="C:mitochondrial matrix"/>
    <property type="evidence" value="ECO:0007669"/>
    <property type="project" value="EnsemblFungi"/>
</dbReference>
<dbReference type="Gene3D" id="2.60.300.12">
    <property type="entry name" value="HesB-like domain"/>
    <property type="match status" value="1"/>
</dbReference>
<dbReference type="OrthoDB" id="1938621at2759"/>
<dbReference type="SUPFAM" id="SSF89360">
    <property type="entry name" value="HesB-like domain"/>
    <property type="match status" value="1"/>
</dbReference>
<evidence type="ECO:0000313" key="3">
    <source>
        <dbReference type="Proteomes" id="UP000005666"/>
    </source>
</evidence>
<dbReference type="HOGENOM" id="CLU_069054_1_2_1"/>
<evidence type="ECO:0000256" key="1">
    <source>
        <dbReference type="ARBA" id="ARBA00006718"/>
    </source>
</evidence>
<sequence length="247" mass="27640">MFMNIKSNPVSNKAVFGILGASKVLRTNHVFQNPLIFQESLPKIRFYSTSTSDPNKSTESNNLKADLDEKFVEPSNVINKDSTLYFNVTERAVKRLADIFKESKQSLKISVESGGCHGFQYNLKLIPFEELTLIKKDFGDNLIKSSKNDPLVTKNSDSNADELDDELDDEMFDDFDMDEVPESSLNDKKVIYEFPNSAAIVTDKSSLKILNKTYLTYTTELIGSTFKIKGGNMKSSCGCGSSFDVDI</sequence>
<organism evidence="2 3">
    <name type="scientific">Tetrapisispora phaffii (strain ATCC 24235 / CBS 4417 / NBRC 1672 / NRRL Y-8282 / UCD 70-5)</name>
    <name type="common">Yeast</name>
    <name type="synonym">Fabospora phaffii</name>
    <dbReference type="NCBI Taxonomy" id="1071381"/>
    <lineage>
        <taxon>Eukaryota</taxon>
        <taxon>Fungi</taxon>
        <taxon>Dikarya</taxon>
        <taxon>Ascomycota</taxon>
        <taxon>Saccharomycotina</taxon>
        <taxon>Saccharomycetes</taxon>
        <taxon>Saccharomycetales</taxon>
        <taxon>Saccharomycetaceae</taxon>
        <taxon>Tetrapisispora</taxon>
    </lineage>
</organism>
<dbReference type="RefSeq" id="XP_003683869.1">
    <property type="nucleotide sequence ID" value="XM_003683821.1"/>
</dbReference>
<dbReference type="InterPro" id="IPR035903">
    <property type="entry name" value="HesB-like_dom_sf"/>
</dbReference>
<dbReference type="GeneID" id="11532755"/>
<dbReference type="Proteomes" id="UP000005666">
    <property type="component" value="Chromosome 1"/>
</dbReference>